<dbReference type="Pfam" id="PF02784">
    <property type="entry name" value="Orn_Arg_deC_N"/>
    <property type="match status" value="1"/>
</dbReference>
<dbReference type="InterPro" id="IPR000183">
    <property type="entry name" value="Orn/DAP/Arg_de-COase"/>
</dbReference>
<proteinExistence type="inferred from homology"/>
<evidence type="ECO:0000256" key="3">
    <source>
        <dbReference type="ARBA" id="ARBA00022898"/>
    </source>
</evidence>
<evidence type="ECO:0000256" key="8">
    <source>
        <dbReference type="ARBA" id="ARBA00049127"/>
    </source>
</evidence>
<dbReference type="FunFam" id="3.20.20.10:FF:000005">
    <property type="entry name" value="Ornithine decarboxylase"/>
    <property type="match status" value="1"/>
</dbReference>
<keyword evidence="12" id="KW-1185">Reference proteome</keyword>
<dbReference type="PRINTS" id="PR01179">
    <property type="entry name" value="ODADCRBXLASE"/>
</dbReference>
<comment type="pathway">
    <text evidence="5">Amine and polyamine biosynthesis; putrescine biosynthesis via L-ornithine pathway; putrescine from L-ornithine: step 1/1.</text>
</comment>
<dbReference type="GO" id="GO:0005737">
    <property type="term" value="C:cytoplasm"/>
    <property type="evidence" value="ECO:0007669"/>
    <property type="project" value="TreeGrafter"/>
</dbReference>
<dbReference type="EC" id="4.1.1.17" evidence="6"/>
<organism evidence="11 12">
    <name type="scientific">Dimargaris cristalligena</name>
    <dbReference type="NCBI Taxonomy" id="215637"/>
    <lineage>
        <taxon>Eukaryota</taxon>
        <taxon>Fungi</taxon>
        <taxon>Fungi incertae sedis</taxon>
        <taxon>Zoopagomycota</taxon>
        <taxon>Kickxellomycotina</taxon>
        <taxon>Dimargaritomycetes</taxon>
        <taxon>Dimargaritales</taxon>
        <taxon>Dimargaritaceae</taxon>
        <taxon>Dimargaris</taxon>
    </lineage>
</organism>
<sequence length="424" mass="46806">MTSLSPNLSARVTIETASVAKRLESVAPAAVSRPSVLFDSLPEAEDAFFVADLGEVYRQYLQWRQLLPRVEPFYAVKCNPDPSVIRLMVKLGIGFDCASRSELQTVLDLGAPADSIVYANPCKQPSHLRYALEHQVRLMTFDNSDELRKVKKLYPNAHLLLRILTDDSKSLCQLGIKFGAPLNTTVGLLRLARELGLTVVGVSFHVGSGCRDASPFADAVLRAHRVFQEGTELGFDMDILDIGGGFPSALVREGVTFPQAAEALRGALDTYFPPSKGVRIIAEPGRYFVSSAFTLAVNIVGRRVVADPLDPTTPTHFMYYVNDGVYGSFNCLMFDHATVYPKILVRDGELHQPASPALIWGQTCDSIDCIRPTARLPELDVGDWLQFHDMGAYTVCAASRFNGFRPSRVVYTDAYNTIPYEYLL</sequence>
<evidence type="ECO:0000256" key="4">
    <source>
        <dbReference type="ARBA" id="ARBA00023239"/>
    </source>
</evidence>
<comment type="cofactor">
    <cofactor evidence="1 9">
        <name>pyridoxal 5'-phosphate</name>
        <dbReference type="ChEBI" id="CHEBI:597326"/>
    </cofactor>
</comment>
<dbReference type="PRINTS" id="PR01182">
    <property type="entry name" value="ORNDCRBXLASE"/>
</dbReference>
<comment type="catalytic activity">
    <reaction evidence="8">
        <text>L-ornithine + H(+) = putrescine + CO2</text>
        <dbReference type="Rhea" id="RHEA:22964"/>
        <dbReference type="ChEBI" id="CHEBI:15378"/>
        <dbReference type="ChEBI" id="CHEBI:16526"/>
        <dbReference type="ChEBI" id="CHEBI:46911"/>
        <dbReference type="ChEBI" id="CHEBI:326268"/>
        <dbReference type="EC" id="4.1.1.17"/>
    </reaction>
</comment>
<evidence type="ECO:0000256" key="9">
    <source>
        <dbReference type="PIRSR" id="PIRSR600183-50"/>
    </source>
</evidence>
<dbReference type="InterPro" id="IPR002433">
    <property type="entry name" value="Orn_de-COase"/>
</dbReference>
<dbReference type="EMBL" id="ML003039">
    <property type="protein sequence ID" value="RKP34875.1"/>
    <property type="molecule type" value="Genomic_DNA"/>
</dbReference>
<feature type="modified residue" description="N6-(pyridoxal phosphate)lysine" evidence="9">
    <location>
        <position position="77"/>
    </location>
</feature>
<accession>A0A4P9ZNV5</accession>
<dbReference type="STRING" id="215637.A0A4P9ZNV5"/>
<keyword evidence="4" id="KW-0456">Lyase</keyword>
<dbReference type="InterPro" id="IPR022644">
    <property type="entry name" value="De-COase2_N"/>
</dbReference>
<evidence type="ECO:0000256" key="2">
    <source>
        <dbReference type="ARBA" id="ARBA00008872"/>
    </source>
</evidence>
<dbReference type="InterPro" id="IPR022653">
    <property type="entry name" value="De-COase2_pyr-phos_BS"/>
</dbReference>
<dbReference type="CDD" id="cd00622">
    <property type="entry name" value="PLPDE_III_ODC"/>
    <property type="match status" value="1"/>
</dbReference>
<feature type="domain" description="Orn/DAP/Arg decarboxylase 2 N-terminal" evidence="10">
    <location>
        <begin position="53"/>
        <end position="290"/>
    </location>
</feature>
<dbReference type="Gene3D" id="2.40.37.10">
    <property type="entry name" value="Lyase, Ornithine Decarboxylase, Chain A, domain 1"/>
    <property type="match status" value="1"/>
</dbReference>
<dbReference type="PANTHER" id="PTHR11482">
    <property type="entry name" value="ARGININE/DIAMINOPIMELATE/ORNITHINE DECARBOXYLASE"/>
    <property type="match status" value="1"/>
</dbReference>
<comment type="similarity">
    <text evidence="2">Belongs to the Orn/Lys/Arg decarboxylase class-II family.</text>
</comment>
<gene>
    <name evidence="11" type="ORF">BJ085DRAFT_41916</name>
</gene>
<dbReference type="Proteomes" id="UP000268162">
    <property type="component" value="Unassembled WGS sequence"/>
</dbReference>
<keyword evidence="3 9" id="KW-0663">Pyridoxal phosphate</keyword>
<dbReference type="SUPFAM" id="SSF51419">
    <property type="entry name" value="PLP-binding barrel"/>
    <property type="match status" value="1"/>
</dbReference>
<dbReference type="InterPro" id="IPR009006">
    <property type="entry name" value="Ala_racemase/Decarboxylase_C"/>
</dbReference>
<name>A0A4P9ZNV5_9FUNG</name>
<feature type="active site" description="Proton donor" evidence="9">
    <location>
        <position position="364"/>
    </location>
</feature>
<dbReference type="SUPFAM" id="SSF50621">
    <property type="entry name" value="Alanine racemase C-terminal domain-like"/>
    <property type="match status" value="1"/>
</dbReference>
<evidence type="ECO:0000313" key="11">
    <source>
        <dbReference type="EMBL" id="RKP34875.1"/>
    </source>
</evidence>
<dbReference type="GO" id="GO:0004586">
    <property type="term" value="F:ornithine decarboxylase activity"/>
    <property type="evidence" value="ECO:0007669"/>
    <property type="project" value="UniProtKB-EC"/>
</dbReference>
<reference evidence="12" key="1">
    <citation type="journal article" date="2018" name="Nat. Microbiol.">
        <title>Leveraging single-cell genomics to expand the fungal tree of life.</title>
        <authorList>
            <person name="Ahrendt S.R."/>
            <person name="Quandt C.A."/>
            <person name="Ciobanu D."/>
            <person name="Clum A."/>
            <person name="Salamov A."/>
            <person name="Andreopoulos B."/>
            <person name="Cheng J.F."/>
            <person name="Woyke T."/>
            <person name="Pelin A."/>
            <person name="Henrissat B."/>
            <person name="Reynolds N.K."/>
            <person name="Benny G.L."/>
            <person name="Smith M.E."/>
            <person name="James T.Y."/>
            <person name="Grigoriev I.V."/>
        </authorList>
    </citation>
    <scope>NUCLEOTIDE SEQUENCE [LARGE SCALE GENOMIC DNA]</scope>
    <source>
        <strain evidence="12">RSA 468</strain>
    </source>
</reference>
<dbReference type="PANTHER" id="PTHR11482:SF6">
    <property type="entry name" value="ORNITHINE DECARBOXYLASE 1-RELATED"/>
    <property type="match status" value="1"/>
</dbReference>
<evidence type="ECO:0000256" key="7">
    <source>
        <dbReference type="ARBA" id="ARBA00046672"/>
    </source>
</evidence>
<dbReference type="PROSITE" id="PS00878">
    <property type="entry name" value="ODR_DC_2_1"/>
    <property type="match status" value="1"/>
</dbReference>
<evidence type="ECO:0000256" key="6">
    <source>
        <dbReference type="ARBA" id="ARBA00034138"/>
    </source>
</evidence>
<evidence type="ECO:0000259" key="10">
    <source>
        <dbReference type="Pfam" id="PF02784"/>
    </source>
</evidence>
<dbReference type="AlphaFoldDB" id="A0A4P9ZNV5"/>
<dbReference type="InterPro" id="IPR029066">
    <property type="entry name" value="PLP-binding_barrel"/>
</dbReference>
<dbReference type="Gene3D" id="3.20.20.10">
    <property type="entry name" value="Alanine racemase"/>
    <property type="match status" value="1"/>
</dbReference>
<dbReference type="GO" id="GO:0033387">
    <property type="term" value="P:putrescine biosynthetic process from arginine, via ornithine"/>
    <property type="evidence" value="ECO:0007669"/>
    <property type="project" value="TreeGrafter"/>
</dbReference>
<evidence type="ECO:0000313" key="12">
    <source>
        <dbReference type="Proteomes" id="UP000268162"/>
    </source>
</evidence>
<comment type="subunit">
    <text evidence="7">Homodimer. Only the dimer is catalytically active, as the active sites are constructed of residues from both monomers.</text>
</comment>
<evidence type="ECO:0000256" key="1">
    <source>
        <dbReference type="ARBA" id="ARBA00001933"/>
    </source>
</evidence>
<protein>
    <recommendedName>
        <fullName evidence="6">ornithine decarboxylase</fullName>
        <ecNumber evidence="6">4.1.1.17</ecNumber>
    </recommendedName>
</protein>
<evidence type="ECO:0000256" key="5">
    <source>
        <dbReference type="ARBA" id="ARBA00034115"/>
    </source>
</evidence>